<gene>
    <name evidence="3" type="ORF">OO016_03170</name>
</gene>
<reference evidence="3" key="1">
    <citation type="submission" date="2022-11" db="EMBL/GenBank/DDBJ databases">
        <title>The characterization of three novel Bacteroidetes species and genomic analysis of their roles in tidal elemental geochemical cycles.</title>
        <authorList>
            <person name="Ma K.-J."/>
        </authorList>
    </citation>
    <scope>NUCLEOTIDE SEQUENCE</scope>
    <source>
        <strain evidence="3">M415</strain>
    </source>
</reference>
<dbReference type="SUPFAM" id="SSF54427">
    <property type="entry name" value="NTF2-like"/>
    <property type="match status" value="1"/>
</dbReference>
<dbReference type="Pfam" id="PF14534">
    <property type="entry name" value="DUF4440"/>
    <property type="match status" value="1"/>
</dbReference>
<evidence type="ECO:0000259" key="2">
    <source>
        <dbReference type="Pfam" id="PF14534"/>
    </source>
</evidence>
<protein>
    <submittedName>
        <fullName evidence="3">Nuclear transport factor 2 family protein</fullName>
    </submittedName>
</protein>
<organism evidence="3 4">
    <name type="scientific">Lentiprolixibacter aurantiacus</name>
    <dbReference type="NCBI Taxonomy" id="2993939"/>
    <lineage>
        <taxon>Bacteria</taxon>
        <taxon>Pseudomonadati</taxon>
        <taxon>Bacteroidota</taxon>
        <taxon>Flavobacteriia</taxon>
        <taxon>Flavobacteriales</taxon>
        <taxon>Flavobacteriaceae</taxon>
        <taxon>Lentiprolixibacter</taxon>
    </lineage>
</organism>
<comment type="caution">
    <text evidence="3">The sequence shown here is derived from an EMBL/GenBank/DDBJ whole genome shotgun (WGS) entry which is preliminary data.</text>
</comment>
<dbReference type="InterPro" id="IPR027843">
    <property type="entry name" value="DUF4440"/>
</dbReference>
<evidence type="ECO:0000313" key="4">
    <source>
        <dbReference type="Proteomes" id="UP001207116"/>
    </source>
</evidence>
<dbReference type="EMBL" id="JAPFQP010000001">
    <property type="protein sequence ID" value="MCX2718594.1"/>
    <property type="molecule type" value="Genomic_DNA"/>
</dbReference>
<keyword evidence="4" id="KW-1185">Reference proteome</keyword>
<feature type="coiled-coil region" evidence="1">
    <location>
        <begin position="21"/>
        <end position="48"/>
    </location>
</feature>
<keyword evidence="1" id="KW-0175">Coiled coil</keyword>
<sequence>MIAKKITLLLLITGMFVGCHKDNKKVSMDQWKKEILEAERAFAAMAKAEGIPEAFLAYAADSAVLMRNNSLVIGRGQMTEYFEKQSKSSAEMSLSWEPDFIDVSSSGDMGYTYGKFTFTMTDSTGVKQEGKGIFHTVWKRQQDGSWKFVWD</sequence>
<dbReference type="Gene3D" id="3.10.450.50">
    <property type="match status" value="1"/>
</dbReference>
<evidence type="ECO:0000313" key="3">
    <source>
        <dbReference type="EMBL" id="MCX2718594.1"/>
    </source>
</evidence>
<dbReference type="InterPro" id="IPR032710">
    <property type="entry name" value="NTF2-like_dom_sf"/>
</dbReference>
<accession>A0AAE3MJI8</accession>
<name>A0AAE3MJI8_9FLAO</name>
<dbReference type="AlphaFoldDB" id="A0AAE3MJI8"/>
<evidence type="ECO:0000256" key="1">
    <source>
        <dbReference type="SAM" id="Coils"/>
    </source>
</evidence>
<dbReference type="RefSeq" id="WP_266010764.1">
    <property type="nucleotide sequence ID" value="NZ_JAPFQP010000001.1"/>
</dbReference>
<dbReference type="Proteomes" id="UP001207116">
    <property type="component" value="Unassembled WGS sequence"/>
</dbReference>
<proteinExistence type="predicted"/>
<feature type="domain" description="DUF4440" evidence="2">
    <location>
        <begin position="35"/>
        <end position="147"/>
    </location>
</feature>
<dbReference type="PROSITE" id="PS51257">
    <property type="entry name" value="PROKAR_LIPOPROTEIN"/>
    <property type="match status" value="1"/>
</dbReference>